<gene>
    <name evidence="1" type="ORF">COHA_006949</name>
</gene>
<protein>
    <submittedName>
        <fullName evidence="1">Uncharacterized protein</fullName>
    </submittedName>
</protein>
<dbReference type="PANTHER" id="PTHR36783">
    <property type="entry name" value="THYLAKOID LUMENAL 17.9 KDA PROTEIN, CHLOROPLASTIC"/>
    <property type="match status" value="1"/>
</dbReference>
<name>A0AAD5DN75_9CHLO</name>
<reference evidence="1" key="1">
    <citation type="submission" date="2020-11" db="EMBL/GenBank/DDBJ databases">
        <title>Chlorella ohadii genome sequencing and assembly.</title>
        <authorList>
            <person name="Murik O."/>
            <person name="Treves H."/>
            <person name="Kedem I."/>
            <person name="Shotland Y."/>
            <person name="Kaplan A."/>
        </authorList>
    </citation>
    <scope>NUCLEOTIDE SEQUENCE</scope>
    <source>
        <strain evidence="1">1</strain>
    </source>
</reference>
<dbReference type="EMBL" id="JADXDR010000104">
    <property type="protein sequence ID" value="KAI7839251.1"/>
    <property type="molecule type" value="Genomic_DNA"/>
</dbReference>
<dbReference type="InterPro" id="IPR037734">
    <property type="entry name" value="Thylakoid_lumenal_17.9"/>
</dbReference>
<evidence type="ECO:0000313" key="2">
    <source>
        <dbReference type="Proteomes" id="UP001205105"/>
    </source>
</evidence>
<comment type="caution">
    <text evidence="1">The sequence shown here is derived from an EMBL/GenBank/DDBJ whole genome shotgun (WGS) entry which is preliminary data.</text>
</comment>
<keyword evidence="2" id="KW-1185">Reference proteome</keyword>
<sequence length="91" mass="10562">MQQFEAALRSVAPEARVVEAASSPGSEYRRFAVNDKLFDHDDIDMAAQVKYVWPIQQAVTDFGSQRQRLKEVRRRLGWRLLGCDLLECYEE</sequence>
<accession>A0AAD5DN75</accession>
<dbReference type="AlphaFoldDB" id="A0AAD5DN75"/>
<dbReference type="PANTHER" id="PTHR36783:SF2">
    <property type="entry name" value="THYLAKOID LUMENAL 17.9 KDA PROTEIN, CHLOROPLASTIC"/>
    <property type="match status" value="1"/>
</dbReference>
<evidence type="ECO:0000313" key="1">
    <source>
        <dbReference type="EMBL" id="KAI7839251.1"/>
    </source>
</evidence>
<proteinExistence type="predicted"/>
<dbReference type="Proteomes" id="UP001205105">
    <property type="component" value="Unassembled WGS sequence"/>
</dbReference>
<organism evidence="1 2">
    <name type="scientific">Chlorella ohadii</name>
    <dbReference type="NCBI Taxonomy" id="2649997"/>
    <lineage>
        <taxon>Eukaryota</taxon>
        <taxon>Viridiplantae</taxon>
        <taxon>Chlorophyta</taxon>
        <taxon>core chlorophytes</taxon>
        <taxon>Trebouxiophyceae</taxon>
        <taxon>Chlorellales</taxon>
        <taxon>Chlorellaceae</taxon>
        <taxon>Chlorella clade</taxon>
        <taxon>Chlorella</taxon>
    </lineage>
</organism>